<accession>A0A1E7FFC9</accession>
<dbReference type="InterPro" id="IPR051637">
    <property type="entry name" value="Ank_repeat_dom-contain_49"/>
</dbReference>
<dbReference type="AlphaFoldDB" id="A0A1E7FFC9"/>
<dbReference type="InterPro" id="IPR036770">
    <property type="entry name" value="Ankyrin_rpt-contain_sf"/>
</dbReference>
<reference evidence="5 6" key="1">
    <citation type="submission" date="2016-09" db="EMBL/GenBank/DDBJ databases">
        <title>Extensive genetic diversity and differential bi-allelic expression allows diatom success in the polar Southern Ocean.</title>
        <authorList>
            <consortium name="DOE Joint Genome Institute"/>
            <person name="Mock T."/>
            <person name="Otillar R.P."/>
            <person name="Strauss J."/>
            <person name="Dupont C."/>
            <person name="Frickenhaus S."/>
            <person name="Maumus F."/>
            <person name="Mcmullan M."/>
            <person name="Sanges R."/>
            <person name="Schmutz J."/>
            <person name="Toseland A."/>
            <person name="Valas R."/>
            <person name="Veluchamy A."/>
            <person name="Ward B.J."/>
            <person name="Allen A."/>
            <person name="Barry K."/>
            <person name="Falciatore A."/>
            <person name="Ferrante M."/>
            <person name="Fortunato A.E."/>
            <person name="Gloeckner G."/>
            <person name="Gruber A."/>
            <person name="Hipkin R."/>
            <person name="Janech M."/>
            <person name="Kroth P."/>
            <person name="Leese F."/>
            <person name="Lindquist E."/>
            <person name="Lyon B.R."/>
            <person name="Martin J."/>
            <person name="Mayer C."/>
            <person name="Parker M."/>
            <person name="Quesneville H."/>
            <person name="Raymond J."/>
            <person name="Uhlig C."/>
            <person name="Valentin K.U."/>
            <person name="Worden A.Z."/>
            <person name="Armbrust E.V."/>
            <person name="Bowler C."/>
            <person name="Green B."/>
            <person name="Moulton V."/>
            <person name="Van Oosterhout C."/>
            <person name="Grigoriev I."/>
        </authorList>
    </citation>
    <scope>NUCLEOTIDE SEQUENCE [LARGE SCALE GENOMIC DNA]</scope>
    <source>
        <strain evidence="5 6">CCMP1102</strain>
    </source>
</reference>
<dbReference type="SUPFAM" id="SSF48403">
    <property type="entry name" value="Ankyrin repeat"/>
    <property type="match status" value="1"/>
</dbReference>
<dbReference type="Pfam" id="PF12796">
    <property type="entry name" value="Ank_2"/>
    <property type="match status" value="1"/>
</dbReference>
<dbReference type="PANTHER" id="PTHR24180:SF45">
    <property type="entry name" value="POLY [ADP-RIBOSE] POLYMERASE TANKYRASE"/>
    <property type="match status" value="1"/>
</dbReference>
<organism evidence="5 6">
    <name type="scientific">Fragilariopsis cylindrus CCMP1102</name>
    <dbReference type="NCBI Taxonomy" id="635003"/>
    <lineage>
        <taxon>Eukaryota</taxon>
        <taxon>Sar</taxon>
        <taxon>Stramenopiles</taxon>
        <taxon>Ochrophyta</taxon>
        <taxon>Bacillariophyta</taxon>
        <taxon>Bacillariophyceae</taxon>
        <taxon>Bacillariophycidae</taxon>
        <taxon>Bacillariales</taxon>
        <taxon>Bacillariaceae</taxon>
        <taxon>Fragilariopsis</taxon>
    </lineage>
</organism>
<feature type="chain" id="PRO_5009193024" evidence="4">
    <location>
        <begin position="24"/>
        <end position="209"/>
    </location>
</feature>
<dbReference type="Proteomes" id="UP000095751">
    <property type="component" value="Unassembled WGS sequence"/>
</dbReference>
<name>A0A1E7FFC9_9STRA</name>
<evidence type="ECO:0000313" key="5">
    <source>
        <dbReference type="EMBL" id="OEU16755.1"/>
    </source>
</evidence>
<feature type="repeat" description="ANK" evidence="3">
    <location>
        <begin position="58"/>
        <end position="90"/>
    </location>
</feature>
<dbReference type="InterPro" id="IPR002110">
    <property type="entry name" value="Ankyrin_rpt"/>
</dbReference>
<protein>
    <submittedName>
        <fullName evidence="5">Ankyrin</fullName>
    </submittedName>
</protein>
<evidence type="ECO:0000256" key="3">
    <source>
        <dbReference type="PROSITE-ProRule" id="PRU00023"/>
    </source>
</evidence>
<dbReference type="PROSITE" id="PS50297">
    <property type="entry name" value="ANK_REP_REGION"/>
    <property type="match status" value="1"/>
</dbReference>
<keyword evidence="4" id="KW-0732">Signal</keyword>
<dbReference type="Gene3D" id="1.25.40.20">
    <property type="entry name" value="Ankyrin repeat-containing domain"/>
    <property type="match status" value="1"/>
</dbReference>
<keyword evidence="6" id="KW-1185">Reference proteome</keyword>
<feature type="signal peptide" evidence="4">
    <location>
        <begin position="1"/>
        <end position="23"/>
    </location>
</feature>
<dbReference type="KEGG" id="fcy:FRACYDRAFT_186391"/>
<keyword evidence="2 3" id="KW-0040">ANK repeat</keyword>
<dbReference type="PROSITE" id="PS50088">
    <property type="entry name" value="ANK_REPEAT"/>
    <property type="match status" value="1"/>
</dbReference>
<evidence type="ECO:0000313" key="6">
    <source>
        <dbReference type="Proteomes" id="UP000095751"/>
    </source>
</evidence>
<gene>
    <name evidence="5" type="ORF">FRACYDRAFT_186391</name>
</gene>
<dbReference type="InParanoid" id="A0A1E7FFC9"/>
<evidence type="ECO:0000256" key="1">
    <source>
        <dbReference type="ARBA" id="ARBA00022737"/>
    </source>
</evidence>
<sequence>MQFPLFSLYLLVVFGLSHQICSASDDNEIFKGVKKDDTTAIKSAVKNDPSTLESIGPGGQTPLLHAVLTGKLESVKTLLDLGANTAATETDGYNVLHAAGFQGRSEILEVLLQHFANQKEAGGFVLDPATDKHKDGFYPIHRSCWGREPRHTETVKVFLTNNVHSQIAADNGKTCAEMTNNEGTKMLISETVISELQHSMGTMDKEDEL</sequence>
<dbReference type="EMBL" id="KV784358">
    <property type="protein sequence ID" value="OEU16755.1"/>
    <property type="molecule type" value="Genomic_DNA"/>
</dbReference>
<keyword evidence="1" id="KW-0677">Repeat</keyword>
<dbReference type="OrthoDB" id="1577640at2759"/>
<evidence type="ECO:0000256" key="4">
    <source>
        <dbReference type="SAM" id="SignalP"/>
    </source>
</evidence>
<evidence type="ECO:0000256" key="2">
    <source>
        <dbReference type="ARBA" id="ARBA00023043"/>
    </source>
</evidence>
<dbReference type="SMART" id="SM00248">
    <property type="entry name" value="ANK"/>
    <property type="match status" value="3"/>
</dbReference>
<proteinExistence type="predicted"/>
<dbReference type="PANTHER" id="PTHR24180">
    <property type="entry name" value="CYCLIN-DEPENDENT KINASE INHIBITOR 2C-RELATED"/>
    <property type="match status" value="1"/>
</dbReference>